<proteinExistence type="predicted"/>
<dbReference type="InParanoid" id="E9I0W7"/>
<feature type="non-terminal residue" evidence="2">
    <location>
        <position position="1"/>
    </location>
</feature>
<evidence type="ECO:0000256" key="1">
    <source>
        <dbReference type="SAM" id="MobiDB-lite"/>
    </source>
</evidence>
<protein>
    <submittedName>
        <fullName evidence="2">Uncharacterized protein</fullName>
    </submittedName>
</protein>
<dbReference type="AlphaFoldDB" id="E9I0W7"/>
<organism evidence="2 3">
    <name type="scientific">Daphnia pulex</name>
    <name type="common">Water flea</name>
    <dbReference type="NCBI Taxonomy" id="6669"/>
    <lineage>
        <taxon>Eukaryota</taxon>
        <taxon>Metazoa</taxon>
        <taxon>Ecdysozoa</taxon>
        <taxon>Arthropoda</taxon>
        <taxon>Crustacea</taxon>
        <taxon>Branchiopoda</taxon>
        <taxon>Diplostraca</taxon>
        <taxon>Cladocera</taxon>
        <taxon>Anomopoda</taxon>
        <taxon>Daphniidae</taxon>
        <taxon>Daphnia</taxon>
    </lineage>
</organism>
<feature type="region of interest" description="Disordered" evidence="1">
    <location>
        <begin position="15"/>
        <end position="104"/>
    </location>
</feature>
<name>E9I0W7_DAPPU</name>
<evidence type="ECO:0000313" key="2">
    <source>
        <dbReference type="EMBL" id="EFX62359.1"/>
    </source>
</evidence>
<dbReference type="EMBL" id="GL733644">
    <property type="protein sequence ID" value="EFX62359.1"/>
    <property type="molecule type" value="Genomic_DNA"/>
</dbReference>
<sequence length="104" mass="11969">QYPAQKLGQRFFCLQPPSDWSQKSLEEGELVEDEKSVDFDYPGGDHDFYEGDKDDQQMDANHLDYNSDNEDKQESGRDKDGEGHAESLSEDEGHPEAKRMKIEK</sequence>
<feature type="compositionally biased region" description="Basic and acidic residues" evidence="1">
    <location>
        <begin position="33"/>
        <end position="56"/>
    </location>
</feature>
<feature type="compositionally biased region" description="Basic and acidic residues" evidence="1">
    <location>
        <begin position="69"/>
        <end position="104"/>
    </location>
</feature>
<dbReference type="KEGG" id="dpx:DAPPUDRAFT_120300"/>
<dbReference type="HOGENOM" id="CLU_2256714_0_0_1"/>
<dbReference type="Proteomes" id="UP000000305">
    <property type="component" value="Unassembled WGS sequence"/>
</dbReference>
<keyword evidence="3" id="KW-1185">Reference proteome</keyword>
<accession>E9I0W7</accession>
<evidence type="ECO:0000313" key="3">
    <source>
        <dbReference type="Proteomes" id="UP000000305"/>
    </source>
</evidence>
<gene>
    <name evidence="2" type="ORF">DAPPUDRAFT_120300</name>
</gene>
<reference evidence="2 3" key="1">
    <citation type="journal article" date="2011" name="Science">
        <title>The ecoresponsive genome of Daphnia pulex.</title>
        <authorList>
            <person name="Colbourne J.K."/>
            <person name="Pfrender M.E."/>
            <person name="Gilbert D."/>
            <person name="Thomas W.K."/>
            <person name="Tucker A."/>
            <person name="Oakley T.H."/>
            <person name="Tokishita S."/>
            <person name="Aerts A."/>
            <person name="Arnold G.J."/>
            <person name="Basu M.K."/>
            <person name="Bauer D.J."/>
            <person name="Caceres C.E."/>
            <person name="Carmel L."/>
            <person name="Casola C."/>
            <person name="Choi J.H."/>
            <person name="Detter J.C."/>
            <person name="Dong Q."/>
            <person name="Dusheyko S."/>
            <person name="Eads B.D."/>
            <person name="Frohlich T."/>
            <person name="Geiler-Samerotte K.A."/>
            <person name="Gerlach D."/>
            <person name="Hatcher P."/>
            <person name="Jogdeo S."/>
            <person name="Krijgsveld J."/>
            <person name="Kriventseva E.V."/>
            <person name="Kultz D."/>
            <person name="Laforsch C."/>
            <person name="Lindquist E."/>
            <person name="Lopez J."/>
            <person name="Manak J.R."/>
            <person name="Muller J."/>
            <person name="Pangilinan J."/>
            <person name="Patwardhan R.P."/>
            <person name="Pitluck S."/>
            <person name="Pritham E.J."/>
            <person name="Rechtsteiner A."/>
            <person name="Rho M."/>
            <person name="Rogozin I.B."/>
            <person name="Sakarya O."/>
            <person name="Salamov A."/>
            <person name="Schaack S."/>
            <person name="Shapiro H."/>
            <person name="Shiga Y."/>
            <person name="Skalitzky C."/>
            <person name="Smith Z."/>
            <person name="Souvorov A."/>
            <person name="Sung W."/>
            <person name="Tang Z."/>
            <person name="Tsuchiya D."/>
            <person name="Tu H."/>
            <person name="Vos H."/>
            <person name="Wang M."/>
            <person name="Wolf Y.I."/>
            <person name="Yamagata H."/>
            <person name="Yamada T."/>
            <person name="Ye Y."/>
            <person name="Shaw J.R."/>
            <person name="Andrews J."/>
            <person name="Crease T.J."/>
            <person name="Tang H."/>
            <person name="Lucas S.M."/>
            <person name="Robertson H.M."/>
            <person name="Bork P."/>
            <person name="Koonin E.V."/>
            <person name="Zdobnov E.M."/>
            <person name="Grigoriev I.V."/>
            <person name="Lynch M."/>
            <person name="Boore J.L."/>
        </authorList>
    </citation>
    <scope>NUCLEOTIDE SEQUENCE [LARGE SCALE GENOMIC DNA]</scope>
</reference>